<feature type="transmembrane region" description="Helical" evidence="1">
    <location>
        <begin position="26"/>
        <end position="49"/>
    </location>
</feature>
<name>A0A5J4ZIF4_9ASTE</name>
<dbReference type="PANTHER" id="PTHR31852">
    <property type="entry name" value="LATE EMBRYOGENESIS ABUNDANT (LEA) HYDROXYPROLINE-RICH GLYCOPROTEIN FAMILY"/>
    <property type="match status" value="1"/>
</dbReference>
<sequence length="207" mass="22872">MEVESSSKDGKSTRLSHHTRKRRRNICLVVIAVLLALVLLMVILGFTVFKAKRPVNTVNSVALKDLHFSVDIIRLRVRLNVTLDVKLSVKNPNNVGFKYVNSSAFVRYRGEVVGEAPIPAGEISAGGTLPLNLTLTVMADRLLSNPNLYTDVISGTLPLSTYTRISGKVSILKLFKIHVVSYTTCDLNINVSSRTVDNQTCQYKTKV</sequence>
<organism evidence="3 4">
    <name type="scientific">Nyssa sinensis</name>
    <dbReference type="NCBI Taxonomy" id="561372"/>
    <lineage>
        <taxon>Eukaryota</taxon>
        <taxon>Viridiplantae</taxon>
        <taxon>Streptophyta</taxon>
        <taxon>Embryophyta</taxon>
        <taxon>Tracheophyta</taxon>
        <taxon>Spermatophyta</taxon>
        <taxon>Magnoliopsida</taxon>
        <taxon>eudicotyledons</taxon>
        <taxon>Gunneridae</taxon>
        <taxon>Pentapetalae</taxon>
        <taxon>asterids</taxon>
        <taxon>Cornales</taxon>
        <taxon>Nyssaceae</taxon>
        <taxon>Nyssa</taxon>
    </lineage>
</organism>
<keyword evidence="4" id="KW-1185">Reference proteome</keyword>
<accession>A0A5J4ZIF4</accession>
<dbReference type="InterPro" id="IPR004864">
    <property type="entry name" value="LEA_2"/>
</dbReference>
<dbReference type="SUPFAM" id="SSF117070">
    <property type="entry name" value="LEA14-like"/>
    <property type="match status" value="1"/>
</dbReference>
<dbReference type="EMBL" id="CM018050">
    <property type="protein sequence ID" value="KAA8517604.1"/>
    <property type="molecule type" value="Genomic_DNA"/>
</dbReference>
<gene>
    <name evidence="3" type="ORF">F0562_015078</name>
</gene>
<keyword evidence="1" id="KW-0812">Transmembrane</keyword>
<keyword evidence="1" id="KW-0472">Membrane</keyword>
<reference evidence="3 4" key="1">
    <citation type="submission" date="2019-09" db="EMBL/GenBank/DDBJ databases">
        <title>A chromosome-level genome assembly of the Chinese tupelo Nyssa sinensis.</title>
        <authorList>
            <person name="Yang X."/>
            <person name="Kang M."/>
            <person name="Yang Y."/>
            <person name="Xiong H."/>
            <person name="Wang M."/>
            <person name="Zhang Z."/>
            <person name="Wang Z."/>
            <person name="Wu H."/>
            <person name="Ma T."/>
            <person name="Liu J."/>
            <person name="Xi Z."/>
        </authorList>
    </citation>
    <scope>NUCLEOTIDE SEQUENCE [LARGE SCALE GENOMIC DNA]</scope>
    <source>
        <strain evidence="3">J267</strain>
        <tissue evidence="3">Leaf</tissue>
    </source>
</reference>
<keyword evidence="1" id="KW-1133">Transmembrane helix</keyword>
<evidence type="ECO:0000259" key="2">
    <source>
        <dbReference type="Pfam" id="PF03168"/>
    </source>
</evidence>
<dbReference type="InterPro" id="IPR055301">
    <property type="entry name" value="Lea14-like_2"/>
</dbReference>
<dbReference type="Proteomes" id="UP000325577">
    <property type="component" value="Linkage Group LG7"/>
</dbReference>
<evidence type="ECO:0000313" key="4">
    <source>
        <dbReference type="Proteomes" id="UP000325577"/>
    </source>
</evidence>
<dbReference type="Gene3D" id="2.60.40.1820">
    <property type="match status" value="1"/>
</dbReference>
<evidence type="ECO:0000256" key="1">
    <source>
        <dbReference type="SAM" id="Phobius"/>
    </source>
</evidence>
<dbReference type="OrthoDB" id="1929523at2759"/>
<proteinExistence type="predicted"/>
<dbReference type="Pfam" id="PF03168">
    <property type="entry name" value="LEA_2"/>
    <property type="match status" value="1"/>
</dbReference>
<evidence type="ECO:0000313" key="3">
    <source>
        <dbReference type="EMBL" id="KAA8517604.1"/>
    </source>
</evidence>
<feature type="domain" description="Late embryogenesis abundant protein LEA-2 subgroup" evidence="2">
    <location>
        <begin position="86"/>
        <end position="178"/>
    </location>
</feature>
<dbReference type="AlphaFoldDB" id="A0A5J4ZIF4"/>
<protein>
    <recommendedName>
        <fullName evidence="2">Late embryogenesis abundant protein LEA-2 subgroup domain-containing protein</fullName>
    </recommendedName>
</protein>